<keyword evidence="3" id="KW-1185">Reference proteome</keyword>
<sequence>MLEPGALAAADDDDARYLSSSPEDGQVSTARRTSVQPTQRGVSPPGVDASKMLEFAQSSASKKLVAAQLEQRRESWRKRSVRLEEQFRSVSHYHAGLTNLEENAARDAAEEAFKNFVIDTLVGRMVALRQAGKPIDASATVVALCEYLNEVFFGVVRGKDTRLKRLFNHFKPHSPVCTCYFVLDASMAVMEEFLEDEDLCELLEKSEMSGKSSLHKQRTAALKKTLSAQLRVKLDNFMRDSEYDPFGHICVEEASLEELRQDQAQGELEPLFQVMA</sequence>
<dbReference type="Proteomes" id="UP000241890">
    <property type="component" value="Unassembled WGS sequence"/>
</dbReference>
<organism evidence="2 3">
    <name type="scientific">Hondaea fermentalgiana</name>
    <dbReference type="NCBI Taxonomy" id="2315210"/>
    <lineage>
        <taxon>Eukaryota</taxon>
        <taxon>Sar</taxon>
        <taxon>Stramenopiles</taxon>
        <taxon>Bigyra</taxon>
        <taxon>Labyrinthulomycetes</taxon>
        <taxon>Thraustochytrida</taxon>
        <taxon>Thraustochytriidae</taxon>
        <taxon>Hondaea</taxon>
    </lineage>
</organism>
<dbReference type="InParanoid" id="A0A2R5GMH7"/>
<proteinExistence type="predicted"/>
<gene>
    <name evidence="2" type="ORF">FCC1311_080602</name>
</gene>
<comment type="caution">
    <text evidence="2">The sequence shown here is derived from an EMBL/GenBank/DDBJ whole genome shotgun (WGS) entry which is preliminary data.</text>
</comment>
<dbReference type="AlphaFoldDB" id="A0A2R5GMH7"/>
<evidence type="ECO:0000313" key="3">
    <source>
        <dbReference type="Proteomes" id="UP000241890"/>
    </source>
</evidence>
<reference evidence="2 3" key="1">
    <citation type="submission" date="2017-12" db="EMBL/GenBank/DDBJ databases">
        <title>Sequencing, de novo assembly and annotation of complete genome of a new Thraustochytrid species, strain FCC1311.</title>
        <authorList>
            <person name="Sedici K."/>
            <person name="Godart F."/>
            <person name="Aiese Cigliano R."/>
            <person name="Sanseverino W."/>
            <person name="Barakat M."/>
            <person name="Ortet P."/>
            <person name="Marechal E."/>
            <person name="Cagnac O."/>
            <person name="Amato A."/>
        </authorList>
    </citation>
    <scope>NUCLEOTIDE SEQUENCE [LARGE SCALE GENOMIC DNA]</scope>
</reference>
<accession>A0A2R5GMH7</accession>
<feature type="region of interest" description="Disordered" evidence="1">
    <location>
        <begin position="1"/>
        <end position="49"/>
    </location>
</feature>
<feature type="compositionally biased region" description="Polar residues" evidence="1">
    <location>
        <begin position="18"/>
        <end position="41"/>
    </location>
</feature>
<dbReference type="EMBL" id="BEYU01000108">
    <property type="protein sequence ID" value="GBG31835.1"/>
    <property type="molecule type" value="Genomic_DNA"/>
</dbReference>
<evidence type="ECO:0000256" key="1">
    <source>
        <dbReference type="SAM" id="MobiDB-lite"/>
    </source>
</evidence>
<evidence type="ECO:0000313" key="2">
    <source>
        <dbReference type="EMBL" id="GBG31835.1"/>
    </source>
</evidence>
<protein>
    <submittedName>
        <fullName evidence="2">Uncharacterized protein</fullName>
    </submittedName>
</protein>
<name>A0A2R5GMH7_9STRA</name>